<evidence type="ECO:0000313" key="3">
    <source>
        <dbReference type="EMBL" id="QKJ20358.1"/>
    </source>
</evidence>
<dbReference type="InterPro" id="IPR007345">
    <property type="entry name" value="Polysacch_pyruvyl_Trfase"/>
</dbReference>
<proteinExistence type="predicted"/>
<dbReference type="EMBL" id="CP054038">
    <property type="protein sequence ID" value="QKJ20358.1"/>
    <property type="molecule type" value="Genomic_DNA"/>
</dbReference>
<organism evidence="3 4">
    <name type="scientific">Microbacterium hominis</name>
    <dbReference type="NCBI Taxonomy" id="162426"/>
    <lineage>
        <taxon>Bacteria</taxon>
        <taxon>Bacillati</taxon>
        <taxon>Actinomycetota</taxon>
        <taxon>Actinomycetes</taxon>
        <taxon>Micrococcales</taxon>
        <taxon>Microbacteriaceae</taxon>
        <taxon>Microbacterium</taxon>
    </lineage>
</organism>
<name>A0A7D4Q251_9MICO</name>
<evidence type="ECO:0000256" key="1">
    <source>
        <dbReference type="SAM" id="MobiDB-lite"/>
    </source>
</evidence>
<evidence type="ECO:0000313" key="4">
    <source>
        <dbReference type="Proteomes" id="UP000502498"/>
    </source>
</evidence>
<feature type="region of interest" description="Disordered" evidence="1">
    <location>
        <begin position="273"/>
        <end position="306"/>
    </location>
</feature>
<evidence type="ECO:0000259" key="2">
    <source>
        <dbReference type="Pfam" id="PF04230"/>
    </source>
</evidence>
<keyword evidence="3" id="KW-0808">Transferase</keyword>
<feature type="compositionally biased region" description="Basic and acidic residues" evidence="1">
    <location>
        <begin position="285"/>
        <end position="296"/>
    </location>
</feature>
<dbReference type="GO" id="GO:0016740">
    <property type="term" value="F:transferase activity"/>
    <property type="evidence" value="ECO:0007669"/>
    <property type="project" value="UniProtKB-KW"/>
</dbReference>
<feature type="domain" description="Polysaccharide pyruvyl transferase" evidence="2">
    <location>
        <begin position="73"/>
        <end position="213"/>
    </location>
</feature>
<dbReference type="AlphaFoldDB" id="A0A7D4Q251"/>
<dbReference type="Pfam" id="PF04230">
    <property type="entry name" value="PS_pyruv_trans"/>
    <property type="match status" value="1"/>
</dbReference>
<sequence length="306" mass="32530">MGRGSAPGTVDTDVQGIAAVHWNPVRRDADGTARSVDNFGDLIGPLVVAGMLDRLAVTTSAAVRRRLLSVGSVLHFAREGDVVWGSGINGKEKVASSSLPPIDVRAVRGPATRRRLRAQGIDVPPVFGDPALLLPLFMPDLVEIARAEPTRDVTIIPNFHDVEPAGEDSRVIDPRRPIAEVLRAIAGSRLIVGSSLHGVVVAEAFGRPARVVRSRSEHYLKYFDYYAGTGRYDVQFAADVSEAIALGGVERGTYDLKGLQDAFPIDLWTGGDPSTPLSGSVPQETDDRIAAGEKFAEGQMGSGTTG</sequence>
<gene>
    <name evidence="3" type="ORF">HQM25_13970</name>
</gene>
<dbReference type="RefSeq" id="WP_172990786.1">
    <property type="nucleotide sequence ID" value="NZ_CP054038.1"/>
</dbReference>
<dbReference type="Proteomes" id="UP000502498">
    <property type="component" value="Chromosome"/>
</dbReference>
<reference evidence="3 4" key="1">
    <citation type="submission" date="2020-05" db="EMBL/GenBank/DDBJ databases">
        <title>Strain PA2F3 complete genome.</title>
        <authorList>
            <person name="Kim Y.-S."/>
            <person name="Kim S.-J."/>
            <person name="Jung H.-k."/>
            <person name="Kim S.-E."/>
            <person name="Kim K.-H."/>
        </authorList>
    </citation>
    <scope>NUCLEOTIDE SEQUENCE [LARGE SCALE GENOMIC DNA]</scope>
    <source>
        <strain evidence="3 4">PA2F3</strain>
    </source>
</reference>
<protein>
    <submittedName>
        <fullName evidence="3">Polysaccharide pyruvyl transferase family protein</fullName>
    </submittedName>
</protein>
<accession>A0A7D4Q251</accession>